<dbReference type="EMBL" id="AAXF02000053">
    <property type="protein sequence ID" value="EDO09837.1"/>
    <property type="molecule type" value="Genomic_DNA"/>
</dbReference>
<evidence type="ECO:0000313" key="2">
    <source>
        <dbReference type="Proteomes" id="UP000005475"/>
    </source>
</evidence>
<reference evidence="2" key="2">
    <citation type="submission" date="2007-04" db="EMBL/GenBank/DDBJ databases">
        <title>Draft genome sequence of Bacteroides ovatus (ATCC 8483).</title>
        <authorList>
            <person name="Sudarsanam P."/>
            <person name="Ley R."/>
            <person name="Guruge J."/>
            <person name="Turnbaugh P.J."/>
            <person name="Mahowald M."/>
            <person name="Liep D."/>
            <person name="Gordon J."/>
        </authorList>
    </citation>
    <scope>NUCLEOTIDE SEQUENCE [LARGE SCALE GENOMIC DNA]</scope>
    <source>
        <strain evidence="2">ATCC 8483 / DSM 1896 / JCM 5824 / BCRC 10623 / CCUG 4943 / NCTC 11153</strain>
    </source>
</reference>
<sequence>MTKLRFYFILCKDEETLLRADETDVTIVLHSGNSEN</sequence>
<proteinExistence type="predicted"/>
<protein>
    <submittedName>
        <fullName evidence="1">Uncharacterized protein</fullName>
    </submittedName>
</protein>
<evidence type="ECO:0000313" key="1">
    <source>
        <dbReference type="EMBL" id="EDO09837.1"/>
    </source>
</evidence>
<gene>
    <name evidence="1" type="ORF">BACOVA_04214</name>
</gene>
<organism evidence="1 2">
    <name type="scientific">Bacteroides ovatus (strain ATCC 8483 / DSM 1896 / JCM 5824 / BCRC 10623 / CCUG 4943 / NCTC 11153)</name>
    <dbReference type="NCBI Taxonomy" id="411476"/>
    <lineage>
        <taxon>Bacteria</taxon>
        <taxon>Pseudomonadati</taxon>
        <taxon>Bacteroidota</taxon>
        <taxon>Bacteroidia</taxon>
        <taxon>Bacteroidales</taxon>
        <taxon>Bacteroidaceae</taxon>
        <taxon>Bacteroides</taxon>
    </lineage>
</organism>
<comment type="caution">
    <text evidence="1">The sequence shown here is derived from an EMBL/GenBank/DDBJ whole genome shotgun (WGS) entry which is preliminary data.</text>
</comment>
<dbReference type="Proteomes" id="UP000005475">
    <property type="component" value="Unassembled WGS sequence"/>
</dbReference>
<name>A0AAN3A4P9_BACO1</name>
<reference evidence="1 2" key="1">
    <citation type="submission" date="2007-03" db="EMBL/GenBank/DDBJ databases">
        <authorList>
            <person name="Fulton L."/>
            <person name="Clifton S."/>
            <person name="Fulton B."/>
            <person name="Xu J."/>
            <person name="Minx P."/>
            <person name="Pepin K.H."/>
            <person name="Johnson M."/>
            <person name="Thiruvilangam P."/>
            <person name="Bhonagiri V."/>
            <person name="Nash W.E."/>
            <person name="Mardis E.R."/>
            <person name="Wilson R.K."/>
        </authorList>
    </citation>
    <scope>NUCLEOTIDE SEQUENCE [LARGE SCALE GENOMIC DNA]</scope>
    <source>
        <strain evidence="2">ATCC 8483 / DSM 1896 / JCM 5824 / BCRC 10623 / CCUG 4943 / NCTC 11153</strain>
    </source>
</reference>
<accession>A0AAN3A4P9</accession>
<dbReference type="AlphaFoldDB" id="A0AAN3A4P9"/>